<dbReference type="Gene3D" id="2.40.10.220">
    <property type="entry name" value="predicted glycosyltransferase like domains"/>
    <property type="match status" value="1"/>
</dbReference>
<accession>A0A1H2FU81</accession>
<evidence type="ECO:0000313" key="3">
    <source>
        <dbReference type="Proteomes" id="UP000243924"/>
    </source>
</evidence>
<sequence>MSFHDQKYSEKRDFIRMTVETPATLAATDFPEGLAVQCQDLSSQGVQVAAPREVPAGTQVVLSIPSPTPNLPGLEGKGEVVRCTPDDAGGFTLGVRFDQLG</sequence>
<dbReference type="Pfam" id="PF07238">
    <property type="entry name" value="PilZ"/>
    <property type="match status" value="1"/>
</dbReference>
<evidence type="ECO:0000313" key="2">
    <source>
        <dbReference type="EMBL" id="SDU10889.1"/>
    </source>
</evidence>
<keyword evidence="3" id="KW-1185">Reference proteome</keyword>
<gene>
    <name evidence="2" type="ORF">SAMN05216210_1806</name>
</gene>
<dbReference type="Proteomes" id="UP000243924">
    <property type="component" value="Chromosome I"/>
</dbReference>
<dbReference type="InterPro" id="IPR009875">
    <property type="entry name" value="PilZ_domain"/>
</dbReference>
<organism evidence="2 3">
    <name type="scientific">Halopseudomonas salegens</name>
    <dbReference type="NCBI Taxonomy" id="1434072"/>
    <lineage>
        <taxon>Bacteria</taxon>
        <taxon>Pseudomonadati</taxon>
        <taxon>Pseudomonadota</taxon>
        <taxon>Gammaproteobacteria</taxon>
        <taxon>Pseudomonadales</taxon>
        <taxon>Pseudomonadaceae</taxon>
        <taxon>Halopseudomonas</taxon>
    </lineage>
</organism>
<dbReference type="AlphaFoldDB" id="A0A1H2FU81"/>
<dbReference type="EMBL" id="LT629787">
    <property type="protein sequence ID" value="SDU10889.1"/>
    <property type="molecule type" value="Genomic_DNA"/>
</dbReference>
<dbReference type="RefSeq" id="WP_231701614.1">
    <property type="nucleotide sequence ID" value="NZ_LT629787.1"/>
</dbReference>
<evidence type="ECO:0000259" key="1">
    <source>
        <dbReference type="Pfam" id="PF07238"/>
    </source>
</evidence>
<name>A0A1H2FU81_9GAMM</name>
<protein>
    <submittedName>
        <fullName evidence="2">PilZ domain-containing protein</fullName>
    </submittedName>
</protein>
<dbReference type="GO" id="GO:0035438">
    <property type="term" value="F:cyclic-di-GMP binding"/>
    <property type="evidence" value="ECO:0007669"/>
    <property type="project" value="InterPro"/>
</dbReference>
<proteinExistence type="predicted"/>
<reference evidence="3" key="1">
    <citation type="submission" date="2016-10" db="EMBL/GenBank/DDBJ databases">
        <authorList>
            <person name="Varghese N."/>
            <person name="Submissions S."/>
        </authorList>
    </citation>
    <scope>NUCLEOTIDE SEQUENCE [LARGE SCALE GENOMIC DNA]</scope>
    <source>
        <strain evidence="3">CECT 8338</strain>
    </source>
</reference>
<dbReference type="STRING" id="1434072.SAMN05216210_1806"/>
<feature type="domain" description="PilZ" evidence="1">
    <location>
        <begin position="10"/>
        <end position="99"/>
    </location>
</feature>
<dbReference type="SUPFAM" id="SSF141371">
    <property type="entry name" value="PilZ domain-like"/>
    <property type="match status" value="1"/>
</dbReference>